<dbReference type="InterPro" id="IPR049039">
    <property type="entry name" value="RMD1-3_a_helical_rpt"/>
</dbReference>
<keyword evidence="1" id="KW-0175">Coiled coil</keyword>
<dbReference type="PANTHER" id="PTHR16056:SF37">
    <property type="entry name" value="REGULATOR OF MICROTUBULE DYNAMICS PROTEIN 3-LIKE ISOFORM X1"/>
    <property type="match status" value="1"/>
</dbReference>
<accession>A0A6P3UVW3</accession>
<dbReference type="Gene3D" id="1.25.40.10">
    <property type="entry name" value="Tetratricopeptide repeat domain"/>
    <property type="match status" value="1"/>
</dbReference>
<evidence type="ECO:0000313" key="4">
    <source>
        <dbReference type="RefSeq" id="XP_012242321.1"/>
    </source>
</evidence>
<keyword evidence="3" id="KW-1185">Reference proteome</keyword>
<dbReference type="InterPro" id="IPR011990">
    <property type="entry name" value="TPR-like_helical_dom_sf"/>
</dbReference>
<dbReference type="GO" id="GO:0097431">
    <property type="term" value="C:mitotic spindle pole"/>
    <property type="evidence" value="ECO:0007669"/>
    <property type="project" value="TreeGrafter"/>
</dbReference>
<feature type="transmembrane region" description="Helical" evidence="2">
    <location>
        <begin position="6"/>
        <end position="25"/>
    </location>
</feature>
<evidence type="ECO:0000256" key="2">
    <source>
        <dbReference type="SAM" id="Phobius"/>
    </source>
</evidence>
<gene>
    <name evidence="4" type="primary">LOC100742788</name>
</gene>
<proteinExistence type="predicted"/>
<dbReference type="OrthoDB" id="512473at2759"/>
<keyword evidence="2" id="KW-1133">Transmembrane helix</keyword>
<dbReference type="GO" id="GO:0008017">
    <property type="term" value="F:microtubule binding"/>
    <property type="evidence" value="ECO:0007669"/>
    <property type="project" value="TreeGrafter"/>
</dbReference>
<dbReference type="GO" id="GO:0005739">
    <property type="term" value="C:mitochondrion"/>
    <property type="evidence" value="ECO:0007669"/>
    <property type="project" value="TreeGrafter"/>
</dbReference>
<dbReference type="SUPFAM" id="SSF48452">
    <property type="entry name" value="TPR-like"/>
    <property type="match status" value="1"/>
</dbReference>
<evidence type="ECO:0000313" key="3">
    <source>
        <dbReference type="Proteomes" id="UP000515180"/>
    </source>
</evidence>
<dbReference type="GeneID" id="100742788"/>
<dbReference type="Proteomes" id="UP000515180">
    <property type="component" value="Unplaced"/>
</dbReference>
<dbReference type="PANTHER" id="PTHR16056">
    <property type="entry name" value="REGULATOR OF MICROTUBULE DYNAMICS PROTEIN"/>
    <property type="match status" value="1"/>
</dbReference>
<dbReference type="GO" id="GO:0005876">
    <property type="term" value="C:spindle microtubule"/>
    <property type="evidence" value="ECO:0007669"/>
    <property type="project" value="TreeGrafter"/>
</dbReference>
<dbReference type="Pfam" id="PF21033">
    <property type="entry name" value="RMD1-3"/>
    <property type="match status" value="1"/>
</dbReference>
<keyword evidence="2" id="KW-0812">Transmembrane</keyword>
<feature type="coiled-coil region" evidence="1">
    <location>
        <begin position="34"/>
        <end position="68"/>
    </location>
</feature>
<sequence>MHNNLIAAAIGVTVGVISAASIFIYRKILANQQYSTTISDLDAANKRIDELQTELEALRLQLKQQKKKRKISRKFNSNDSTYTLDNDTDIDVFSTTTDIGDDEFYDCSDGESIVSDSDLRISDELNQLDIILKEIDEQLNDQFDVKTYYILQTLVRSHPDNVEVVWRFTRASYHYAEAQIDKNIRKLIILEGLHGDYLSVPDKIKNGIVFKKYVELALEMQPDDFELHYLLGRFKYEIANLSWIEKKVATLFEIPNVSIEETLICFETAARLGSTNPYTQLYISKCYIALKKYTFAIDSLKEILGKPIVSADDEKVHTEASKLLDKYSGYSS</sequence>
<reference evidence="4" key="1">
    <citation type="submission" date="2025-08" db="UniProtKB">
        <authorList>
            <consortium name="RefSeq"/>
        </authorList>
    </citation>
    <scope>IDENTIFICATION</scope>
</reference>
<organism evidence="3 4">
    <name type="scientific">Bombus impatiens</name>
    <name type="common">Bumblebee</name>
    <dbReference type="NCBI Taxonomy" id="132113"/>
    <lineage>
        <taxon>Eukaryota</taxon>
        <taxon>Metazoa</taxon>
        <taxon>Ecdysozoa</taxon>
        <taxon>Arthropoda</taxon>
        <taxon>Hexapoda</taxon>
        <taxon>Insecta</taxon>
        <taxon>Pterygota</taxon>
        <taxon>Neoptera</taxon>
        <taxon>Endopterygota</taxon>
        <taxon>Hymenoptera</taxon>
        <taxon>Apocrita</taxon>
        <taxon>Aculeata</taxon>
        <taxon>Apoidea</taxon>
        <taxon>Anthophila</taxon>
        <taxon>Apidae</taxon>
        <taxon>Bombus</taxon>
        <taxon>Pyrobombus</taxon>
    </lineage>
</organism>
<name>A0A6P3UVW3_BOMIM</name>
<dbReference type="RefSeq" id="XP_012242321.1">
    <property type="nucleotide sequence ID" value="XM_012386898.3"/>
</dbReference>
<evidence type="ECO:0000256" key="1">
    <source>
        <dbReference type="SAM" id="Coils"/>
    </source>
</evidence>
<keyword evidence="2" id="KW-0472">Membrane</keyword>
<protein>
    <submittedName>
        <fullName evidence="4">Regulator of microtubule dynamics protein 2 isoform X2</fullName>
    </submittedName>
</protein>
<dbReference type="AlphaFoldDB" id="A0A6P3UVW3"/>